<keyword evidence="2" id="KW-1185">Reference proteome</keyword>
<organism evidence="1 2">
    <name type="scientific">Yinghuangia aomiensis</name>
    <dbReference type="NCBI Taxonomy" id="676205"/>
    <lineage>
        <taxon>Bacteria</taxon>
        <taxon>Bacillati</taxon>
        <taxon>Actinomycetota</taxon>
        <taxon>Actinomycetes</taxon>
        <taxon>Kitasatosporales</taxon>
        <taxon>Streptomycetaceae</taxon>
        <taxon>Yinghuangia</taxon>
    </lineage>
</organism>
<evidence type="ECO:0000313" key="2">
    <source>
        <dbReference type="Proteomes" id="UP001500466"/>
    </source>
</evidence>
<dbReference type="Gene3D" id="2.130.10.10">
    <property type="entry name" value="YVTN repeat-like/Quinoprotein amine dehydrogenase"/>
    <property type="match status" value="1"/>
</dbReference>
<sequence>MPSAPLDPLVVHRVLGGRPYAEIGRPFLAARDDRTRVFAAAGYLGGMQWPGRDASGGRAEHRVGVYTRDGLRHLLRTRYRVQALAFHPELPLLAIGTGGWYYEGELLLVDLGSGRVVSVFDGERDVSGLRWLDARTLDVRMATSEDEDLTEEGPSEVRELLVREDWSRVAGRSVAVDDLPYAPPEFMPLEPPAESAGEVVRLHAEIEAAGDPRGPVWAVESLPDGGLLATHHGAQVERWDPDGTLRWAVAKAEGGRELLRTPDGSAVWVNGTTRTTWGFSGWEPQPYPVDLIAVRDGAVLGTVDPGFAVAAVMRTDGWLALRDCRVHVENPLTVLVGPDGAEAARAEVGEYSLFAHHFPVRRSPELLFLRGEGVQGTVDRWVVAVDPPTSGGAATVRRLFPLDWDPGLGDGVAGGPAVFHTDDAGGRALIHGGGVYRDRKARSGSGYVVRRAYPSGEPVWVFGADAAPAAVDADGDTVYVALGSGEIVALDAGDGTVRARGLLRLDGQIADPLSLAVVGPGRVVVGTVDGRIAECGFAGPPGGDSCRWADTSAIIA</sequence>
<reference evidence="2" key="1">
    <citation type="journal article" date="2019" name="Int. J. Syst. Evol. Microbiol.">
        <title>The Global Catalogue of Microorganisms (GCM) 10K type strain sequencing project: providing services to taxonomists for standard genome sequencing and annotation.</title>
        <authorList>
            <consortium name="The Broad Institute Genomics Platform"/>
            <consortium name="The Broad Institute Genome Sequencing Center for Infectious Disease"/>
            <person name="Wu L."/>
            <person name="Ma J."/>
        </authorList>
    </citation>
    <scope>NUCLEOTIDE SEQUENCE [LARGE SCALE GENOMIC DNA]</scope>
    <source>
        <strain evidence="2">JCM 17986</strain>
    </source>
</reference>
<protein>
    <submittedName>
        <fullName evidence="1">Uncharacterized protein</fullName>
    </submittedName>
</protein>
<accession>A0ABP9HR05</accession>
<dbReference type="Proteomes" id="UP001500466">
    <property type="component" value="Unassembled WGS sequence"/>
</dbReference>
<name>A0ABP9HR05_9ACTN</name>
<proteinExistence type="predicted"/>
<dbReference type="InterPro" id="IPR015943">
    <property type="entry name" value="WD40/YVTN_repeat-like_dom_sf"/>
</dbReference>
<dbReference type="RefSeq" id="WP_345677775.1">
    <property type="nucleotide sequence ID" value="NZ_BAABHS010000017.1"/>
</dbReference>
<comment type="caution">
    <text evidence="1">The sequence shown here is derived from an EMBL/GenBank/DDBJ whole genome shotgun (WGS) entry which is preliminary data.</text>
</comment>
<evidence type="ECO:0000313" key="1">
    <source>
        <dbReference type="EMBL" id="GAA4975987.1"/>
    </source>
</evidence>
<gene>
    <name evidence="1" type="ORF">GCM10023205_48770</name>
</gene>
<dbReference type="EMBL" id="BAABHS010000017">
    <property type="protein sequence ID" value="GAA4975987.1"/>
    <property type="molecule type" value="Genomic_DNA"/>
</dbReference>
<dbReference type="SUPFAM" id="SSF69322">
    <property type="entry name" value="Tricorn protease domain 2"/>
    <property type="match status" value="1"/>
</dbReference>